<proteinExistence type="predicted"/>
<dbReference type="CDD" id="cd13137">
    <property type="entry name" value="MATE_NorM_like"/>
    <property type="match status" value="1"/>
</dbReference>
<feature type="transmembrane region" description="Helical" evidence="10">
    <location>
        <begin position="314"/>
        <end position="334"/>
    </location>
</feature>
<evidence type="ECO:0000256" key="3">
    <source>
        <dbReference type="ARBA" id="ARBA00022449"/>
    </source>
</evidence>
<dbReference type="Pfam" id="PF01554">
    <property type="entry name" value="MatE"/>
    <property type="match status" value="2"/>
</dbReference>
<evidence type="ECO:0000256" key="1">
    <source>
        <dbReference type="ARBA" id="ARBA00004651"/>
    </source>
</evidence>
<dbReference type="InterPro" id="IPR002528">
    <property type="entry name" value="MATE_fam"/>
</dbReference>
<evidence type="ECO:0000256" key="9">
    <source>
        <dbReference type="ARBA" id="ARBA00031636"/>
    </source>
</evidence>
<keyword evidence="6 10" id="KW-1133">Transmembrane helix</keyword>
<feature type="transmembrane region" description="Helical" evidence="10">
    <location>
        <begin position="346"/>
        <end position="367"/>
    </location>
</feature>
<dbReference type="Proteomes" id="UP000593737">
    <property type="component" value="Chromosome"/>
</dbReference>
<feature type="transmembrane region" description="Helical" evidence="10">
    <location>
        <begin position="54"/>
        <end position="79"/>
    </location>
</feature>
<evidence type="ECO:0000256" key="2">
    <source>
        <dbReference type="ARBA" id="ARBA00022448"/>
    </source>
</evidence>
<sequence>MANGVASIRRSVLTLALPITVSSLLQRAEGIVAVFLVGGLGATSIAAVGLGQLLAFVATTLVSGLSVGTNVIVAQLWGARRRQDAGEAARHFLWLSLGLSLVLAGLGIAGNRLVMQQLGAEPAVIELALPYSTLIFLVIPCTVLIQVLSSILQGVGDTKTPMFAMIGVNFLHALLAYPLIYGRWGAPNLGIKGAAIAVGFAEATGALYLLLRCRPILKKSLRLRLDLFRSIWDVGASVSGERIVQQAGIFIYTKLVLLYGTVAYAAHQVGLSIESFSFLPGYGLAIAAATMVGQSIGAGKYTRAKLENWAANRLAIAIMTCMGIIFFFFPYALLRTFTTDEAVIELGTMFLKIVALLQIPLALTMVLAGSLRGAGDTRFIMWATTAGMWGVRVPLAFAFGIWLELGVYYVWTAMVADWTVRMGLLLWRYQSERWRQIQVIR</sequence>
<dbReference type="GO" id="GO:0042910">
    <property type="term" value="F:xenobiotic transmembrane transporter activity"/>
    <property type="evidence" value="ECO:0007669"/>
    <property type="project" value="InterPro"/>
</dbReference>
<feature type="transmembrane region" description="Helical" evidence="10">
    <location>
        <begin position="129"/>
        <end position="151"/>
    </location>
</feature>
<keyword evidence="4" id="KW-1003">Cell membrane</keyword>
<feature type="transmembrane region" description="Helical" evidence="10">
    <location>
        <begin position="379"/>
        <end position="402"/>
    </location>
</feature>
<dbReference type="NCBIfam" id="TIGR00797">
    <property type="entry name" value="matE"/>
    <property type="match status" value="1"/>
</dbReference>
<dbReference type="InterPro" id="IPR050222">
    <property type="entry name" value="MATE_MdtK"/>
</dbReference>
<dbReference type="InterPro" id="IPR048279">
    <property type="entry name" value="MdtK-like"/>
</dbReference>
<dbReference type="KEGG" id="nkf:Nkreftii_002056"/>
<accession>A0A7S8FEE0</accession>
<dbReference type="AlphaFoldDB" id="A0A7S8FEE0"/>
<evidence type="ECO:0000256" key="4">
    <source>
        <dbReference type="ARBA" id="ARBA00022475"/>
    </source>
</evidence>
<organism evidence="11 12">
    <name type="scientific">Candidatus Nitrospira kreftii</name>
    <dbReference type="NCBI Taxonomy" id="2652173"/>
    <lineage>
        <taxon>Bacteria</taxon>
        <taxon>Pseudomonadati</taxon>
        <taxon>Nitrospirota</taxon>
        <taxon>Nitrospiria</taxon>
        <taxon>Nitrospirales</taxon>
        <taxon>Nitrospiraceae</taxon>
        <taxon>Nitrospira</taxon>
    </lineage>
</organism>
<reference evidence="11 12" key="1">
    <citation type="journal article" date="2020" name="ISME J.">
        <title>Enrichment and physiological characterization of a novel comammox Nitrospira indicates ammonium inhibition of complete nitrification.</title>
        <authorList>
            <person name="Sakoula D."/>
            <person name="Koch H."/>
            <person name="Frank J."/>
            <person name="Jetten M.S.M."/>
            <person name="van Kessel M.A.H.J."/>
            <person name="Lucker S."/>
        </authorList>
    </citation>
    <scope>NUCLEOTIDE SEQUENCE [LARGE SCALE GENOMIC DNA]</scope>
    <source>
        <strain evidence="11">Comreactor17</strain>
    </source>
</reference>
<dbReference type="GO" id="GO:0006811">
    <property type="term" value="P:monoatomic ion transport"/>
    <property type="evidence" value="ECO:0007669"/>
    <property type="project" value="UniProtKB-KW"/>
</dbReference>
<protein>
    <recommendedName>
        <fullName evidence="9">Multidrug-efflux transporter</fullName>
    </recommendedName>
</protein>
<evidence type="ECO:0000256" key="7">
    <source>
        <dbReference type="ARBA" id="ARBA00023065"/>
    </source>
</evidence>
<evidence type="ECO:0000256" key="8">
    <source>
        <dbReference type="ARBA" id="ARBA00023136"/>
    </source>
</evidence>
<feature type="transmembrane region" description="Helical" evidence="10">
    <location>
        <begin position="193"/>
        <end position="211"/>
    </location>
</feature>
<keyword evidence="5 10" id="KW-0812">Transmembrane</keyword>
<dbReference type="PIRSF" id="PIRSF006603">
    <property type="entry name" value="DinF"/>
    <property type="match status" value="1"/>
</dbReference>
<feature type="transmembrane region" description="Helical" evidence="10">
    <location>
        <begin position="91"/>
        <end position="109"/>
    </location>
</feature>
<evidence type="ECO:0000256" key="10">
    <source>
        <dbReference type="SAM" id="Phobius"/>
    </source>
</evidence>
<comment type="subcellular location">
    <subcellularLocation>
        <location evidence="1">Cell membrane</location>
        <topology evidence="1">Multi-pass membrane protein</topology>
    </subcellularLocation>
</comment>
<feature type="transmembrane region" description="Helical" evidence="10">
    <location>
        <begin position="279"/>
        <end position="302"/>
    </location>
</feature>
<keyword evidence="2" id="KW-0813">Transport</keyword>
<dbReference type="GO" id="GO:0015297">
    <property type="term" value="F:antiporter activity"/>
    <property type="evidence" value="ECO:0007669"/>
    <property type="project" value="UniProtKB-KW"/>
</dbReference>
<feature type="transmembrane region" description="Helical" evidence="10">
    <location>
        <begin position="163"/>
        <end position="181"/>
    </location>
</feature>
<keyword evidence="8 10" id="KW-0472">Membrane</keyword>
<feature type="transmembrane region" description="Helical" evidence="10">
    <location>
        <begin position="249"/>
        <end position="267"/>
    </location>
</feature>
<dbReference type="PANTHER" id="PTHR43298:SF2">
    <property type="entry name" value="FMN_FAD EXPORTER YEEO-RELATED"/>
    <property type="match status" value="1"/>
</dbReference>
<evidence type="ECO:0000256" key="5">
    <source>
        <dbReference type="ARBA" id="ARBA00022692"/>
    </source>
</evidence>
<dbReference type="GO" id="GO:0005886">
    <property type="term" value="C:plasma membrane"/>
    <property type="evidence" value="ECO:0007669"/>
    <property type="project" value="UniProtKB-SubCell"/>
</dbReference>
<keyword evidence="3" id="KW-0050">Antiport</keyword>
<evidence type="ECO:0000313" key="12">
    <source>
        <dbReference type="Proteomes" id="UP000593737"/>
    </source>
</evidence>
<dbReference type="EMBL" id="CP047423">
    <property type="protein sequence ID" value="QPD04282.1"/>
    <property type="molecule type" value="Genomic_DNA"/>
</dbReference>
<keyword evidence="7" id="KW-0406">Ion transport</keyword>
<name>A0A7S8FEE0_9BACT</name>
<gene>
    <name evidence="11" type="ORF">Nkreftii_002056</name>
</gene>
<dbReference type="PANTHER" id="PTHR43298">
    <property type="entry name" value="MULTIDRUG RESISTANCE PROTEIN NORM-RELATED"/>
    <property type="match status" value="1"/>
</dbReference>
<evidence type="ECO:0000256" key="6">
    <source>
        <dbReference type="ARBA" id="ARBA00022989"/>
    </source>
</evidence>
<evidence type="ECO:0000313" key="11">
    <source>
        <dbReference type="EMBL" id="QPD04282.1"/>
    </source>
</evidence>